<dbReference type="PANTHER" id="PTHR12585">
    <property type="entry name" value="SCC1 / RAD21 FAMILY MEMBER"/>
    <property type="match status" value="1"/>
</dbReference>
<protein>
    <submittedName>
        <fullName evidence="8">Rad21_Rec8 domain-containing protein</fullName>
    </submittedName>
</protein>
<feature type="domain" description="Rad21/Rec8-like protein C-terminal eukaryotic" evidence="5">
    <location>
        <begin position="524"/>
        <end position="559"/>
    </location>
</feature>
<dbReference type="SUPFAM" id="SSF46785">
    <property type="entry name" value="Winged helix' DNA-binding domain"/>
    <property type="match status" value="1"/>
</dbReference>
<accession>A0A1I8BYV7</accession>
<feature type="domain" description="Rad21/Rec8-like protein N-terminal" evidence="6">
    <location>
        <begin position="8"/>
        <end position="83"/>
    </location>
</feature>
<dbReference type="InterPro" id="IPR039781">
    <property type="entry name" value="Rad21/Rec8-like"/>
</dbReference>
<evidence type="ECO:0000256" key="2">
    <source>
        <dbReference type="ARBA" id="ARBA00009870"/>
    </source>
</evidence>
<comment type="similarity">
    <text evidence="2">Belongs to the rad21 family.</text>
</comment>
<comment type="subcellular location">
    <subcellularLocation>
        <location evidence="1">Nucleus</location>
    </subcellularLocation>
</comment>
<dbReference type="GO" id="GO:0003682">
    <property type="term" value="F:chromatin binding"/>
    <property type="evidence" value="ECO:0007669"/>
    <property type="project" value="TreeGrafter"/>
</dbReference>
<dbReference type="Gene3D" id="1.10.10.580">
    <property type="entry name" value="Structural maintenance of chromosome 1. Chain E"/>
    <property type="match status" value="1"/>
</dbReference>
<dbReference type="InterPro" id="IPR036390">
    <property type="entry name" value="WH_DNA-bd_sf"/>
</dbReference>
<keyword evidence="7" id="KW-1185">Reference proteome</keyword>
<organism evidence="7 8">
    <name type="scientific">Meloidogyne hapla</name>
    <name type="common">Root-knot nematode worm</name>
    <dbReference type="NCBI Taxonomy" id="6305"/>
    <lineage>
        <taxon>Eukaryota</taxon>
        <taxon>Metazoa</taxon>
        <taxon>Ecdysozoa</taxon>
        <taxon>Nematoda</taxon>
        <taxon>Chromadorea</taxon>
        <taxon>Rhabditida</taxon>
        <taxon>Tylenchina</taxon>
        <taxon>Tylenchomorpha</taxon>
        <taxon>Tylenchoidea</taxon>
        <taxon>Meloidogynidae</taxon>
        <taxon>Meloidogyninae</taxon>
        <taxon>Meloidogyne</taxon>
    </lineage>
</organism>
<evidence type="ECO:0000313" key="8">
    <source>
        <dbReference type="WBParaSite" id="MhA1_Contig75.frz3.gene9"/>
    </source>
</evidence>
<dbReference type="GO" id="GO:0006302">
    <property type="term" value="P:double-strand break repair"/>
    <property type="evidence" value="ECO:0007669"/>
    <property type="project" value="TreeGrafter"/>
</dbReference>
<keyword evidence="3" id="KW-0539">Nucleus</keyword>
<reference evidence="8" key="1">
    <citation type="submission" date="2016-11" db="UniProtKB">
        <authorList>
            <consortium name="WormBaseParasite"/>
        </authorList>
    </citation>
    <scope>IDENTIFICATION</scope>
</reference>
<proteinExistence type="inferred from homology"/>
<dbReference type="PANTHER" id="PTHR12585:SF27">
    <property type="entry name" value="MEIOTIC RECOMBINATION PROTEIN REC8 HOMOLOG"/>
    <property type="match status" value="1"/>
</dbReference>
<dbReference type="InterPro" id="IPR023093">
    <property type="entry name" value="ScpA-like_C"/>
</dbReference>
<sequence length="572" mass="66258">MHGARDGQSKVTKKELLSIDIGQACNDLKNYVPTGRLDKSELQTKMSLYLLAQLSYGVTLVLNVQAEYLIVDLQSLLNTMVYAPVEKPQRKRRATEAAIAGMEQEDFEDGPIETPRTRKKRRTTQGTRPSLLDLADPRSYVDQQVPLPPRDRRETNELQELDEGFMDTTAGETLPPFDLAALLDEQTRGNQQKISVASLQDREESFREVERALGIEPIEIERADESISNGHMEQQHSEGISHLDATEDHVPVYRLELPDLDIQSVRAPPRHRRQLGLLIDYQTQLTDEQIQEQFHDYRGVIRSNQEFEDEFNREIQQPLSQLLKPLRSFLELNFFFKHLLVDYLGDEFRPLFERVEQYTKNYRERPLTFQEAQHLTFEQLQQRRFDIEIPSFQHSEKVSVAPLVLQPEESLEESSNERRPSTPLNIEVTRRGLRETMNEIIPLEESMQQIQLDESNQQILGDDTPLHFESILTKTSPDLPEEDWLDGEMSQLYNIIVEELEKENFVYFHVAAKVNELGKGEVGRKRAARKFFTLLKLLKHRKVKVLQDVPYGEILIRLVKQQGDLDVSTASM</sequence>
<name>A0A1I8BYV7_MELHA</name>
<dbReference type="Pfam" id="PF04824">
    <property type="entry name" value="Rad21_Rec8"/>
    <property type="match status" value="1"/>
</dbReference>
<dbReference type="GO" id="GO:0030893">
    <property type="term" value="C:meiotic cohesin complex"/>
    <property type="evidence" value="ECO:0007669"/>
    <property type="project" value="TreeGrafter"/>
</dbReference>
<dbReference type="InterPro" id="IPR006909">
    <property type="entry name" value="Rad21/Rec8_C_eu"/>
</dbReference>
<evidence type="ECO:0000256" key="4">
    <source>
        <dbReference type="SAM" id="MobiDB-lite"/>
    </source>
</evidence>
<dbReference type="GO" id="GO:0051177">
    <property type="term" value="P:meiotic sister chromatid cohesion"/>
    <property type="evidence" value="ECO:0007669"/>
    <property type="project" value="TreeGrafter"/>
</dbReference>
<feature type="region of interest" description="Disordered" evidence="4">
    <location>
        <begin position="101"/>
        <end position="136"/>
    </location>
</feature>
<dbReference type="Proteomes" id="UP000095281">
    <property type="component" value="Unplaced"/>
</dbReference>
<dbReference type="InterPro" id="IPR006910">
    <property type="entry name" value="Rad21_Rec8_N"/>
</dbReference>
<dbReference type="CDD" id="cd21747">
    <property type="entry name" value="Rad21_Rec8_M"/>
    <property type="match status" value="1"/>
</dbReference>
<evidence type="ECO:0000256" key="1">
    <source>
        <dbReference type="ARBA" id="ARBA00004123"/>
    </source>
</evidence>
<dbReference type="Pfam" id="PF04825">
    <property type="entry name" value="Rad21_Rec8_N"/>
    <property type="match status" value="1"/>
</dbReference>
<dbReference type="WBParaSite" id="MhA1_Contig75.frz3.gene9">
    <property type="protein sequence ID" value="MhA1_Contig75.frz3.gene9"/>
    <property type="gene ID" value="MhA1_Contig75.frz3.gene9"/>
</dbReference>
<dbReference type="AlphaFoldDB" id="A0A1I8BYV7"/>
<evidence type="ECO:0000256" key="3">
    <source>
        <dbReference type="ARBA" id="ARBA00023242"/>
    </source>
</evidence>
<evidence type="ECO:0000259" key="5">
    <source>
        <dbReference type="Pfam" id="PF04824"/>
    </source>
</evidence>
<dbReference type="GO" id="GO:0005634">
    <property type="term" value="C:nucleus"/>
    <property type="evidence" value="ECO:0007669"/>
    <property type="project" value="UniProtKB-SubCell"/>
</dbReference>
<evidence type="ECO:0000259" key="6">
    <source>
        <dbReference type="Pfam" id="PF04825"/>
    </source>
</evidence>
<evidence type="ECO:0000313" key="7">
    <source>
        <dbReference type="Proteomes" id="UP000095281"/>
    </source>
</evidence>